<feature type="transmembrane region" description="Helical" evidence="2">
    <location>
        <begin position="157"/>
        <end position="175"/>
    </location>
</feature>
<keyword evidence="2" id="KW-0812">Transmembrane</keyword>
<evidence type="ECO:0000256" key="2">
    <source>
        <dbReference type="SAM" id="Phobius"/>
    </source>
</evidence>
<proteinExistence type="predicted"/>
<keyword evidence="4" id="KW-1185">Reference proteome</keyword>
<feature type="transmembrane region" description="Helical" evidence="2">
    <location>
        <begin position="479"/>
        <end position="497"/>
    </location>
</feature>
<dbReference type="AlphaFoldDB" id="A0A8H4NYI2"/>
<comment type="caution">
    <text evidence="3">The sequence shown here is derived from an EMBL/GenBank/DDBJ whole genome shotgun (WGS) entry which is preliminary data.</text>
</comment>
<evidence type="ECO:0000313" key="4">
    <source>
        <dbReference type="Proteomes" id="UP000605986"/>
    </source>
</evidence>
<keyword evidence="2" id="KW-0472">Membrane</keyword>
<accession>A0A8H4NYI2</accession>
<feature type="transmembrane region" description="Helical" evidence="2">
    <location>
        <begin position="75"/>
        <end position="95"/>
    </location>
</feature>
<organism evidence="3 4">
    <name type="scientific">Fusarium austroafricanum</name>
    <dbReference type="NCBI Taxonomy" id="2364996"/>
    <lineage>
        <taxon>Eukaryota</taxon>
        <taxon>Fungi</taxon>
        <taxon>Dikarya</taxon>
        <taxon>Ascomycota</taxon>
        <taxon>Pezizomycotina</taxon>
        <taxon>Sordariomycetes</taxon>
        <taxon>Hypocreomycetidae</taxon>
        <taxon>Hypocreales</taxon>
        <taxon>Nectriaceae</taxon>
        <taxon>Fusarium</taxon>
        <taxon>Fusarium concolor species complex</taxon>
    </lineage>
</organism>
<feature type="transmembrane region" description="Helical" evidence="2">
    <location>
        <begin position="528"/>
        <end position="547"/>
    </location>
</feature>
<feature type="transmembrane region" description="Helical" evidence="2">
    <location>
        <begin position="503"/>
        <end position="521"/>
    </location>
</feature>
<feature type="transmembrane region" description="Helical" evidence="2">
    <location>
        <begin position="576"/>
        <end position="597"/>
    </location>
</feature>
<feature type="transmembrane region" description="Helical" evidence="2">
    <location>
        <begin position="218"/>
        <end position="241"/>
    </location>
</feature>
<dbReference type="EMBL" id="JAADJG010000186">
    <property type="protein sequence ID" value="KAF4452445.1"/>
    <property type="molecule type" value="Genomic_DNA"/>
</dbReference>
<feature type="transmembrane region" description="Helical" evidence="2">
    <location>
        <begin position="553"/>
        <end position="569"/>
    </location>
</feature>
<reference evidence="3" key="1">
    <citation type="submission" date="2020-01" db="EMBL/GenBank/DDBJ databases">
        <title>Identification and distribution of gene clusters putatively required for synthesis of sphingolipid metabolism inhibitors in phylogenetically diverse species of the filamentous fungus Fusarium.</title>
        <authorList>
            <person name="Kim H.-S."/>
            <person name="Busman M."/>
            <person name="Brown D.W."/>
            <person name="Divon H."/>
            <person name="Uhlig S."/>
            <person name="Proctor R.H."/>
        </authorList>
    </citation>
    <scope>NUCLEOTIDE SEQUENCE</scope>
    <source>
        <strain evidence="3">NRRL 53441</strain>
    </source>
</reference>
<dbReference type="Proteomes" id="UP000605986">
    <property type="component" value="Unassembled WGS sequence"/>
</dbReference>
<evidence type="ECO:0000256" key="1">
    <source>
        <dbReference type="SAM" id="MobiDB-lite"/>
    </source>
</evidence>
<protein>
    <submittedName>
        <fullName evidence="3">Uncharacterized protein</fullName>
    </submittedName>
</protein>
<gene>
    <name evidence="3" type="ORF">F53441_4725</name>
</gene>
<feature type="transmembrane region" description="Helical" evidence="2">
    <location>
        <begin position="374"/>
        <end position="394"/>
    </location>
</feature>
<feature type="region of interest" description="Disordered" evidence="1">
    <location>
        <begin position="20"/>
        <end position="43"/>
    </location>
</feature>
<name>A0A8H4NYI2_9HYPO</name>
<evidence type="ECO:0000313" key="3">
    <source>
        <dbReference type="EMBL" id="KAF4452445.1"/>
    </source>
</evidence>
<sequence>MSGASERLISPASETELEILSPSLSATPVPGPPQSRNKRRGRQSSIVEQVKHAFRDAWNDISSIERLKSLDWAGLGRLLLCITWTSLLVISPILLSTLPLDDDGSPCKQDGKFKFSTEVEENKFGRWAAGGFFDVTLSWGSFNFATAKLIDVAWDLVVGRGFQVIMALIAWQVYVQHLEVSLASRPATYTTIWLLRFQQESSVMATSRLARQFFLRRLPSTTAMIFMILASSFILAFPTFAGSMTGYTPYSEAYLTASDGGLIRFSTIFPIAYIIHDGDRTTKFSKDFAVPWKGDTDLYGLDGRVGDRTPNNLNTTTFRNETIDWPPLNISECKEAVFQVGDEIYNQTQFDKAGVCQPVTGEDLVQRYRWGFSFLQLMIVIFLLQLWTFGLIIMSSSARHALQLNNREPSSRGWKGLLDFAGTVKLQLEDAGIDHHALQDGKLETEIRSVLGGGSISSQPFHNKPLSIWRRLWKRKSRVLVTMFAIALTLINNLYHFADINLLVARVPILVGLCLTVAFSVGNTILQVVGTFIVAAALAVVPFLFYNVLFYDYMLPGACFGITMALFIGSTRGSSLVLFFIPFLFNYLVVLIALFSIHGPSGYYWVE</sequence>
<dbReference type="OrthoDB" id="3903561at2759"/>
<keyword evidence="2" id="KW-1133">Transmembrane helix</keyword>